<evidence type="ECO:0000313" key="1">
    <source>
        <dbReference type="EMBL" id="KAK9127941.1"/>
    </source>
</evidence>
<sequence length="50" mass="5924">MSPNKSRLFYTFTTARCLIFLWADKAKNQDPTEKAVKKEKIKKVYMLDLI</sequence>
<reference evidence="1 2" key="1">
    <citation type="submission" date="2024-01" db="EMBL/GenBank/DDBJ databases">
        <title>Genome assemblies of Stephania.</title>
        <authorList>
            <person name="Yang L."/>
        </authorList>
    </citation>
    <scope>NUCLEOTIDE SEQUENCE [LARGE SCALE GENOMIC DNA]</scope>
    <source>
        <strain evidence="1">YNDBR</strain>
        <tissue evidence="1">Leaf</tissue>
    </source>
</reference>
<keyword evidence="2" id="KW-1185">Reference proteome</keyword>
<dbReference type="Proteomes" id="UP001420932">
    <property type="component" value="Unassembled WGS sequence"/>
</dbReference>
<proteinExistence type="predicted"/>
<dbReference type="EMBL" id="JBBNAF010000007">
    <property type="protein sequence ID" value="KAK9127941.1"/>
    <property type="molecule type" value="Genomic_DNA"/>
</dbReference>
<gene>
    <name evidence="1" type="ORF">Syun_016738</name>
</gene>
<accession>A0AAP0J5G9</accession>
<organism evidence="1 2">
    <name type="scientific">Stephania yunnanensis</name>
    <dbReference type="NCBI Taxonomy" id="152371"/>
    <lineage>
        <taxon>Eukaryota</taxon>
        <taxon>Viridiplantae</taxon>
        <taxon>Streptophyta</taxon>
        <taxon>Embryophyta</taxon>
        <taxon>Tracheophyta</taxon>
        <taxon>Spermatophyta</taxon>
        <taxon>Magnoliopsida</taxon>
        <taxon>Ranunculales</taxon>
        <taxon>Menispermaceae</taxon>
        <taxon>Menispermoideae</taxon>
        <taxon>Cissampelideae</taxon>
        <taxon>Stephania</taxon>
    </lineage>
</organism>
<protein>
    <submittedName>
        <fullName evidence="1">Uncharacterized protein</fullName>
    </submittedName>
</protein>
<name>A0AAP0J5G9_9MAGN</name>
<comment type="caution">
    <text evidence="1">The sequence shown here is derived from an EMBL/GenBank/DDBJ whole genome shotgun (WGS) entry which is preliminary data.</text>
</comment>
<dbReference type="AlphaFoldDB" id="A0AAP0J5G9"/>
<evidence type="ECO:0000313" key="2">
    <source>
        <dbReference type="Proteomes" id="UP001420932"/>
    </source>
</evidence>